<name>A0A2U7UFL5_9VIRU</name>
<organism evidence="2">
    <name type="scientific">Pandoravirus macleodensis</name>
    <dbReference type="NCBI Taxonomy" id="2107707"/>
    <lineage>
        <taxon>Viruses</taxon>
        <taxon>Pandoravirus</taxon>
    </lineage>
</organism>
<dbReference type="KEGG" id="vg:36841699"/>
<dbReference type="Proteomes" id="UP000249758">
    <property type="component" value="Segment"/>
</dbReference>
<reference evidence="2" key="1">
    <citation type="journal article" date="2018" name="Nat. Commun.">
        <title>Diversity and evolution of the emerging Pandoraviridae family.</title>
        <authorList>
            <person name="Legendre M."/>
            <person name="Fabre E."/>
            <person name="Poirot O."/>
            <person name="Jeudy S."/>
            <person name="Lartigue A."/>
            <person name="Alempic J.M."/>
            <person name="Beucher L."/>
            <person name="Philippe N."/>
            <person name="Bertaux L."/>
            <person name="Christo-Foroux E."/>
            <person name="Labadie K."/>
            <person name="Coute Y."/>
            <person name="Abergel C."/>
            <person name="Claverie J.M."/>
        </authorList>
    </citation>
    <scope>NUCLEOTIDE SEQUENCE [LARGE SCALE GENOMIC DNA]</scope>
    <source>
        <strain evidence="2">Macleodensis</strain>
    </source>
</reference>
<keyword evidence="1" id="KW-0812">Transmembrane</keyword>
<dbReference type="RefSeq" id="YP_009481240.1">
    <property type="nucleotide sequence ID" value="NC_037665.1"/>
</dbReference>
<protein>
    <submittedName>
        <fullName evidence="2">Uncharacterized protein</fullName>
    </submittedName>
</protein>
<evidence type="ECO:0000313" key="2">
    <source>
        <dbReference type="EMBL" id="AVK77244.1"/>
    </source>
</evidence>
<dbReference type="GeneID" id="36841699"/>
<keyword evidence="1" id="KW-1133">Transmembrane helix</keyword>
<sequence length="49" mass="5245">MDCARVVPVAVLVDAALIIGQFYYVAIIVLLALVMMVFNAASAKDVIPH</sequence>
<evidence type="ECO:0000256" key="1">
    <source>
        <dbReference type="SAM" id="Phobius"/>
    </source>
</evidence>
<proteinExistence type="predicted"/>
<gene>
    <name evidence="2" type="ORF">pmac_cds_556</name>
</gene>
<keyword evidence="1" id="KW-0472">Membrane</keyword>
<accession>A0A2U7UFL5</accession>
<feature type="transmembrane region" description="Helical" evidence="1">
    <location>
        <begin position="22"/>
        <end position="41"/>
    </location>
</feature>
<dbReference type="EMBL" id="MG011691">
    <property type="protein sequence ID" value="AVK77244.1"/>
    <property type="molecule type" value="Genomic_DNA"/>
</dbReference>